<dbReference type="PANTHER" id="PTHR13710:SF84">
    <property type="entry name" value="ATP-DEPENDENT DNA HELICASE RECS-RELATED"/>
    <property type="match status" value="1"/>
</dbReference>
<organism evidence="8 9">
    <name type="scientific">Fructilactobacillus lindneri</name>
    <dbReference type="NCBI Taxonomy" id="53444"/>
    <lineage>
        <taxon>Bacteria</taxon>
        <taxon>Bacillati</taxon>
        <taxon>Bacillota</taxon>
        <taxon>Bacilli</taxon>
        <taxon>Lactobacillales</taxon>
        <taxon>Lactobacillaceae</taxon>
        <taxon>Fructilactobacillus</taxon>
    </lineage>
</organism>
<protein>
    <submittedName>
        <fullName evidence="8">ATP-dependent DNA helicase</fullName>
    </submittedName>
</protein>
<dbReference type="InterPro" id="IPR001650">
    <property type="entry name" value="Helicase_C-like"/>
</dbReference>
<dbReference type="SMART" id="SM00487">
    <property type="entry name" value="DEXDc"/>
    <property type="match status" value="1"/>
</dbReference>
<evidence type="ECO:0000256" key="4">
    <source>
        <dbReference type="ARBA" id="ARBA00022840"/>
    </source>
</evidence>
<gene>
    <name evidence="8" type="ORF">AYR59_05335</name>
</gene>
<evidence type="ECO:0000313" key="8">
    <source>
        <dbReference type="EMBL" id="ANZ59474.1"/>
    </source>
</evidence>
<dbReference type="InterPro" id="IPR027417">
    <property type="entry name" value="P-loop_NTPase"/>
</dbReference>
<dbReference type="Pfam" id="PF00270">
    <property type="entry name" value="DEAD"/>
    <property type="match status" value="1"/>
</dbReference>
<keyword evidence="1" id="KW-0547">Nucleotide-binding</keyword>
<dbReference type="PROSITE" id="PS51194">
    <property type="entry name" value="HELICASE_CTER"/>
    <property type="match status" value="1"/>
</dbReference>
<dbReference type="GO" id="GO:0006310">
    <property type="term" value="P:DNA recombination"/>
    <property type="evidence" value="ECO:0007669"/>
    <property type="project" value="InterPro"/>
</dbReference>
<dbReference type="Gene3D" id="3.40.50.300">
    <property type="entry name" value="P-loop containing nucleotide triphosphate hydrolases"/>
    <property type="match status" value="2"/>
</dbReference>
<evidence type="ECO:0000256" key="1">
    <source>
        <dbReference type="ARBA" id="ARBA00022741"/>
    </source>
</evidence>
<dbReference type="Pfam" id="PF00271">
    <property type="entry name" value="Helicase_C"/>
    <property type="match status" value="1"/>
</dbReference>
<dbReference type="NCBIfam" id="TIGR00614">
    <property type="entry name" value="recQ_fam"/>
    <property type="match status" value="1"/>
</dbReference>
<reference evidence="8 9" key="1">
    <citation type="submission" date="2016-03" db="EMBL/GenBank/DDBJ databases">
        <title>Pediococcus and Lactobacillus from brewery environment - whole genome sequencing and assembly.</title>
        <authorList>
            <person name="Behr J."/>
            <person name="Geissler A.J."/>
            <person name="Vogel R.F."/>
        </authorList>
    </citation>
    <scope>NUCLEOTIDE SEQUENCE [LARGE SCALE GENOMIC DNA]</scope>
    <source>
        <strain evidence="8 9">TMW 1.481</strain>
    </source>
</reference>
<dbReference type="GO" id="GO:0009378">
    <property type="term" value="F:four-way junction helicase activity"/>
    <property type="evidence" value="ECO:0007669"/>
    <property type="project" value="TreeGrafter"/>
</dbReference>
<dbReference type="AlphaFoldDB" id="A0AB33BCU8"/>
<dbReference type="GO" id="GO:0005524">
    <property type="term" value="F:ATP binding"/>
    <property type="evidence" value="ECO:0007669"/>
    <property type="project" value="UniProtKB-KW"/>
</dbReference>
<dbReference type="PROSITE" id="PS00690">
    <property type="entry name" value="DEAH_ATP_HELICASE"/>
    <property type="match status" value="1"/>
</dbReference>
<dbReference type="GO" id="GO:0030894">
    <property type="term" value="C:replisome"/>
    <property type="evidence" value="ECO:0007669"/>
    <property type="project" value="TreeGrafter"/>
</dbReference>
<accession>A0AB33BCU8</accession>
<dbReference type="PANTHER" id="PTHR13710">
    <property type="entry name" value="DNA HELICASE RECQ FAMILY MEMBER"/>
    <property type="match status" value="1"/>
</dbReference>
<name>A0AB33BCU8_9LACO</name>
<evidence type="ECO:0000256" key="2">
    <source>
        <dbReference type="ARBA" id="ARBA00022801"/>
    </source>
</evidence>
<evidence type="ECO:0000256" key="5">
    <source>
        <dbReference type="ARBA" id="ARBA00023125"/>
    </source>
</evidence>
<evidence type="ECO:0000259" key="6">
    <source>
        <dbReference type="PROSITE" id="PS51192"/>
    </source>
</evidence>
<dbReference type="GO" id="GO:0003677">
    <property type="term" value="F:DNA binding"/>
    <property type="evidence" value="ECO:0007669"/>
    <property type="project" value="UniProtKB-KW"/>
</dbReference>
<keyword evidence="3 8" id="KW-0347">Helicase</keyword>
<dbReference type="PROSITE" id="PS51192">
    <property type="entry name" value="HELICASE_ATP_BIND_1"/>
    <property type="match status" value="1"/>
</dbReference>
<dbReference type="SUPFAM" id="SSF52540">
    <property type="entry name" value="P-loop containing nucleoside triphosphate hydrolases"/>
    <property type="match status" value="1"/>
</dbReference>
<keyword evidence="5" id="KW-0238">DNA-binding</keyword>
<keyword evidence="2" id="KW-0378">Hydrolase</keyword>
<evidence type="ECO:0000313" key="9">
    <source>
        <dbReference type="Proteomes" id="UP000093346"/>
    </source>
</evidence>
<dbReference type="InterPro" id="IPR004589">
    <property type="entry name" value="DNA_helicase_ATP-dep_RecQ"/>
</dbReference>
<dbReference type="InterPro" id="IPR002464">
    <property type="entry name" value="DNA/RNA_helicase_DEAH_CS"/>
</dbReference>
<dbReference type="GO" id="GO:0043590">
    <property type="term" value="C:bacterial nucleoid"/>
    <property type="evidence" value="ECO:0007669"/>
    <property type="project" value="TreeGrafter"/>
</dbReference>
<dbReference type="GO" id="GO:0043138">
    <property type="term" value="F:3'-5' DNA helicase activity"/>
    <property type="evidence" value="ECO:0007669"/>
    <property type="project" value="TreeGrafter"/>
</dbReference>
<feature type="domain" description="Helicase C-terminal" evidence="7">
    <location>
        <begin position="226"/>
        <end position="381"/>
    </location>
</feature>
<dbReference type="InterPro" id="IPR014001">
    <property type="entry name" value="Helicase_ATP-bd"/>
</dbReference>
<evidence type="ECO:0000256" key="3">
    <source>
        <dbReference type="ARBA" id="ARBA00022806"/>
    </source>
</evidence>
<dbReference type="EMBL" id="CP014907">
    <property type="protein sequence ID" value="ANZ59474.1"/>
    <property type="molecule type" value="Genomic_DNA"/>
</dbReference>
<dbReference type="GO" id="GO:0016787">
    <property type="term" value="F:hydrolase activity"/>
    <property type="evidence" value="ECO:0007669"/>
    <property type="project" value="UniProtKB-KW"/>
</dbReference>
<dbReference type="InterPro" id="IPR011545">
    <property type="entry name" value="DEAD/DEAH_box_helicase_dom"/>
</dbReference>
<dbReference type="KEGG" id="lle:AYR59_05335"/>
<dbReference type="SMART" id="SM00490">
    <property type="entry name" value="HELICc"/>
    <property type="match status" value="1"/>
</dbReference>
<evidence type="ECO:0000259" key="7">
    <source>
        <dbReference type="PROSITE" id="PS51194"/>
    </source>
</evidence>
<dbReference type="GO" id="GO:0005737">
    <property type="term" value="C:cytoplasm"/>
    <property type="evidence" value="ECO:0007669"/>
    <property type="project" value="TreeGrafter"/>
</dbReference>
<sequence length="479" mass="55177">MQTVKLKLTKIKGLLKEKFGFSKLRSGQIDTINELLTGNNVLAVLPTGSGKTLIYQLFGYLVNKPIVIVSPLLSLMSDQVNRMNFLGEKKVVALNSNQDWEQKQFALKHLNQYRYIFISPEMITNQQVLQKMKQLSLGLFVVDEAHCISKWGVDFRPDYLELGHVLATLNNPQVLMLTATASQKVQNDIIKKLQLKNFQKIIKSVDRPNIYLGVHKSLNELEKQSYLLDILKKLKGNGIIYFSSKKMANVMADMIQQKTGLTTAAYHSDLSSADRFKIQHQFMDNDLQIICATNAFGMGIDKSDVRFVIHYHMPQDLESYVQEIGRAGRDGKQSLAILLYAEGDEQIAANLIEHSLPTKMEIDFYLQKEYSRIEESKKNLLDFYFKHDFSVEQIQKVFQDEFSQKEKELFKMLDYIQCSGCRRKVLLANFDEEFDSHDEICCDFGIENNIDFSLFEQKLNIKVSTNDKSNWQQIINDLL</sequence>
<keyword evidence="4" id="KW-0067">ATP-binding</keyword>
<dbReference type="Proteomes" id="UP000093346">
    <property type="component" value="Chromosome"/>
</dbReference>
<dbReference type="GO" id="GO:0006281">
    <property type="term" value="P:DNA repair"/>
    <property type="evidence" value="ECO:0007669"/>
    <property type="project" value="TreeGrafter"/>
</dbReference>
<dbReference type="CDD" id="cd17920">
    <property type="entry name" value="DEXHc_RecQ"/>
    <property type="match status" value="1"/>
</dbReference>
<feature type="domain" description="Helicase ATP-binding" evidence="6">
    <location>
        <begin position="32"/>
        <end position="199"/>
    </location>
</feature>
<proteinExistence type="predicted"/>
<dbReference type="CDD" id="cd18794">
    <property type="entry name" value="SF2_C_RecQ"/>
    <property type="match status" value="1"/>
</dbReference>